<name>A0A4V2XSQ4_9ACTN</name>
<feature type="signal peptide" evidence="1">
    <location>
        <begin position="1"/>
        <end position="22"/>
    </location>
</feature>
<reference evidence="2 3" key="1">
    <citation type="submission" date="2019-03" db="EMBL/GenBank/DDBJ databases">
        <title>Draft genome sequences of novel Actinobacteria.</title>
        <authorList>
            <person name="Sahin N."/>
            <person name="Ay H."/>
            <person name="Saygin H."/>
        </authorList>
    </citation>
    <scope>NUCLEOTIDE SEQUENCE [LARGE SCALE GENOMIC DNA]</scope>
    <source>
        <strain evidence="2 3">JCM 30547</strain>
    </source>
</reference>
<dbReference type="InterPro" id="IPR015943">
    <property type="entry name" value="WD40/YVTN_repeat-like_dom_sf"/>
</dbReference>
<feature type="chain" id="PRO_5038774562" description="Superoxide dismutase" evidence="1">
    <location>
        <begin position="23"/>
        <end position="311"/>
    </location>
</feature>
<gene>
    <name evidence="2" type="ORF">E1261_03375</name>
</gene>
<evidence type="ECO:0000313" key="2">
    <source>
        <dbReference type="EMBL" id="TDC34685.1"/>
    </source>
</evidence>
<keyword evidence="1" id="KW-0732">Signal</keyword>
<evidence type="ECO:0008006" key="4">
    <source>
        <dbReference type="Google" id="ProtNLM"/>
    </source>
</evidence>
<dbReference type="Proteomes" id="UP000295075">
    <property type="component" value="Unassembled WGS sequence"/>
</dbReference>
<dbReference type="EMBL" id="SMKA01000006">
    <property type="protein sequence ID" value="TDC34685.1"/>
    <property type="molecule type" value="Genomic_DNA"/>
</dbReference>
<comment type="caution">
    <text evidence="2">The sequence shown here is derived from an EMBL/GenBank/DDBJ whole genome shotgun (WGS) entry which is preliminary data.</text>
</comment>
<sequence>MSRVLWSAALPLMLLAGTSTFAPPADAHASPASVLKSIVLPGATSAEGIAAGEGTTFFAGDLFTGDIFRGDVENRTAARFIDVPIGRQAVGMAVNTRHDLLFVAGGFTGQAYAYDTNSGATVASFQLGDPGTSLVNDVALTPQGAWFTDTLHARLHFVPINSKGGFGPARTLTLSGPAADIGDDVNLNGIAATDDGSSLIVAHTGNGELYTVNPTSGSSAHITGVSVPGVDGIVLSGSRLWTVQAFSNVITRITLNSDLSSGVAKKTITSPLFQVPATAALFGNTLGAVNAKFDTGVPPTADQYEVVLVEA</sequence>
<keyword evidence="3" id="KW-1185">Reference proteome</keyword>
<dbReference type="OrthoDB" id="504981at2"/>
<dbReference type="AlphaFoldDB" id="A0A4V2XSQ4"/>
<dbReference type="Gene3D" id="2.130.10.10">
    <property type="entry name" value="YVTN repeat-like/Quinoprotein amine dehydrogenase"/>
    <property type="match status" value="1"/>
</dbReference>
<protein>
    <recommendedName>
        <fullName evidence="4">Superoxide dismutase</fullName>
    </recommendedName>
</protein>
<organism evidence="2 3">
    <name type="scientific">Kribbella albertanoniae</name>
    <dbReference type="NCBI Taxonomy" id="1266829"/>
    <lineage>
        <taxon>Bacteria</taxon>
        <taxon>Bacillati</taxon>
        <taxon>Actinomycetota</taxon>
        <taxon>Actinomycetes</taxon>
        <taxon>Propionibacteriales</taxon>
        <taxon>Kribbellaceae</taxon>
        <taxon>Kribbella</taxon>
    </lineage>
</organism>
<evidence type="ECO:0000313" key="3">
    <source>
        <dbReference type="Proteomes" id="UP000295075"/>
    </source>
</evidence>
<proteinExistence type="predicted"/>
<dbReference type="SUPFAM" id="SSF63825">
    <property type="entry name" value="YWTD domain"/>
    <property type="match status" value="1"/>
</dbReference>
<evidence type="ECO:0000256" key="1">
    <source>
        <dbReference type="SAM" id="SignalP"/>
    </source>
</evidence>
<accession>A0A4V2XSQ4</accession>